<name>A0A222GC44_9GAMM</name>
<dbReference type="AlphaFoldDB" id="A0A222GC44"/>
<dbReference type="EMBL" id="CP020465">
    <property type="protein sequence ID" value="ASP49465.1"/>
    <property type="molecule type" value="Genomic_DNA"/>
</dbReference>
<keyword evidence="2" id="KW-1185">Reference proteome</keyword>
<dbReference type="Proteomes" id="UP000202259">
    <property type="component" value="Chromosome"/>
</dbReference>
<evidence type="ECO:0000313" key="2">
    <source>
        <dbReference type="Proteomes" id="UP000202259"/>
    </source>
</evidence>
<accession>A0A222GC44</accession>
<dbReference type="PROSITE" id="PS51257">
    <property type="entry name" value="PROKAR_LIPOPROTEIN"/>
    <property type="match status" value="1"/>
</dbReference>
<dbReference type="OrthoDB" id="6226648at2"/>
<dbReference type="RefSeq" id="WP_081153509.1">
    <property type="nucleotide sequence ID" value="NZ_CP020465.1"/>
</dbReference>
<organism evidence="1 2">
    <name type="scientific">Cognaticolwellia beringensis</name>
    <dbReference type="NCBI Taxonomy" id="1967665"/>
    <lineage>
        <taxon>Bacteria</taxon>
        <taxon>Pseudomonadati</taxon>
        <taxon>Pseudomonadota</taxon>
        <taxon>Gammaproteobacteria</taxon>
        <taxon>Alteromonadales</taxon>
        <taxon>Colwelliaceae</taxon>
        <taxon>Cognaticolwellia</taxon>
    </lineage>
</organism>
<gene>
    <name evidence="1" type="ORF">B5D82_17805</name>
</gene>
<evidence type="ECO:0000313" key="1">
    <source>
        <dbReference type="EMBL" id="ASP49465.1"/>
    </source>
</evidence>
<sequence>MKCNLPILMTIVAMLYGCAGIPINTEILNQNSQTWKIESVTAFKSGGAIKVSGYFKKSKRFAARNGHIDVSAFSNEGKLLLHTIVPVGHRSMRRGGDYFSVNLPKKLPENLLIKVEFHDQNSPNFQSSH</sequence>
<proteinExistence type="predicted"/>
<dbReference type="KEGG" id="cber:B5D82_17805"/>
<reference evidence="1 2" key="1">
    <citation type="submission" date="2017-08" db="EMBL/GenBank/DDBJ databases">
        <title>Complete genome of Colwellia sp. NB097-1, a psychrophile bacterium ioslated from Bering Sea.</title>
        <authorList>
            <person name="Chen X."/>
        </authorList>
    </citation>
    <scope>NUCLEOTIDE SEQUENCE [LARGE SCALE GENOMIC DNA]</scope>
    <source>
        <strain evidence="1 2">NB097-1</strain>
    </source>
</reference>
<protein>
    <submittedName>
        <fullName evidence="1">Uncharacterized protein</fullName>
    </submittedName>
</protein>